<keyword evidence="7" id="KW-1133">Transmembrane helix</keyword>
<keyword evidence="13" id="KW-0325">Glycoprotein</keyword>
<comment type="subcellular location">
    <subcellularLocation>
        <location evidence="1">Endoplasmic reticulum membrane</location>
        <topology evidence="1">Single-pass type II membrane protein</topology>
    </subcellularLocation>
</comment>
<evidence type="ECO:0000256" key="4">
    <source>
        <dbReference type="ARBA" id="ARBA00022692"/>
    </source>
</evidence>
<organism evidence="19 20">
    <name type="scientific">Poecilia formosa</name>
    <name type="common">Amazon molly</name>
    <name type="synonym">Limia formosa</name>
    <dbReference type="NCBI Taxonomy" id="48698"/>
    <lineage>
        <taxon>Eukaryota</taxon>
        <taxon>Metazoa</taxon>
        <taxon>Chordata</taxon>
        <taxon>Craniata</taxon>
        <taxon>Vertebrata</taxon>
        <taxon>Euteleostomi</taxon>
        <taxon>Actinopterygii</taxon>
        <taxon>Neopterygii</taxon>
        <taxon>Teleostei</taxon>
        <taxon>Neoteleostei</taxon>
        <taxon>Acanthomorphata</taxon>
        <taxon>Ovalentaria</taxon>
        <taxon>Atherinomorphae</taxon>
        <taxon>Cyprinodontiformes</taxon>
        <taxon>Poeciliidae</taxon>
        <taxon>Poeciliinae</taxon>
        <taxon>Poecilia</taxon>
    </lineage>
</organism>
<dbReference type="GO" id="GO:0005634">
    <property type="term" value="C:nucleus"/>
    <property type="evidence" value="ECO:0007669"/>
    <property type="project" value="TreeGrafter"/>
</dbReference>
<feature type="coiled-coil region" evidence="16">
    <location>
        <begin position="257"/>
        <end position="298"/>
    </location>
</feature>
<dbReference type="GeneTree" id="ENSGT00940000159261"/>
<evidence type="ECO:0000256" key="10">
    <source>
        <dbReference type="ARBA" id="ARBA00023136"/>
    </source>
</evidence>
<reference evidence="19" key="3">
    <citation type="submission" date="2025-09" db="UniProtKB">
        <authorList>
            <consortium name="Ensembl"/>
        </authorList>
    </citation>
    <scope>IDENTIFICATION</scope>
</reference>
<evidence type="ECO:0000256" key="15">
    <source>
        <dbReference type="ARBA" id="ARBA00057520"/>
    </source>
</evidence>
<protein>
    <recommendedName>
        <fullName evidence="18">BZIP domain-containing protein</fullName>
    </recommendedName>
</protein>
<evidence type="ECO:0000256" key="11">
    <source>
        <dbReference type="ARBA" id="ARBA00023159"/>
    </source>
</evidence>
<evidence type="ECO:0000256" key="9">
    <source>
        <dbReference type="ARBA" id="ARBA00023125"/>
    </source>
</evidence>
<comment type="similarity">
    <text evidence="2">Belongs to the bZIP family. ATF subfamily.</text>
</comment>
<name>A0A087XR61_POEFO</name>
<evidence type="ECO:0000256" key="2">
    <source>
        <dbReference type="ARBA" id="ARBA00009050"/>
    </source>
</evidence>
<evidence type="ECO:0000313" key="19">
    <source>
        <dbReference type="Ensembl" id="ENSPFOP00000008264.2"/>
    </source>
</evidence>
<reference evidence="19" key="2">
    <citation type="submission" date="2025-08" db="UniProtKB">
        <authorList>
            <consortium name="Ensembl"/>
        </authorList>
    </citation>
    <scope>IDENTIFICATION</scope>
</reference>
<dbReference type="GO" id="GO:0000978">
    <property type="term" value="F:RNA polymerase II cis-regulatory region sequence-specific DNA binding"/>
    <property type="evidence" value="ECO:0007669"/>
    <property type="project" value="TreeGrafter"/>
</dbReference>
<evidence type="ECO:0000256" key="14">
    <source>
        <dbReference type="ARBA" id="ARBA00023242"/>
    </source>
</evidence>
<dbReference type="FunFam" id="1.20.5.170:FF:000042">
    <property type="entry name" value="Cyclic AMP-responsive element-binding protein 3-like protein 3"/>
    <property type="match status" value="1"/>
</dbReference>
<dbReference type="OMA" id="EQDMLPD"/>
<accession>A0A087XR61</accession>
<evidence type="ECO:0000256" key="16">
    <source>
        <dbReference type="SAM" id="Coils"/>
    </source>
</evidence>
<feature type="domain" description="BZIP" evidence="18">
    <location>
        <begin position="232"/>
        <end position="295"/>
    </location>
</feature>
<feature type="region of interest" description="Disordered" evidence="17">
    <location>
        <begin position="464"/>
        <end position="488"/>
    </location>
</feature>
<sequence>FCDMINDVLSQMSATEDLPDMDGADLIGLLFQDGNNGCTEPLFQDEDGLIESWLSEQEMLTGMDTEDFLSSLLDGDDNVEAFCPSHSPLGSDSGISDDSSTPVHSDPTLTSEALQAESPEALSVHADHSYSLLQNGVRDMDVLESVRAEKPDTDVFIDLDDLVSDAMEEDFTTELPCTLAIENSAHDLAQLTKVDQFQFKEIVLTEEEKRLLAKEGATIPEHMPLTKAEERTLKRIRRKIRNKQSAQESRKKKKVYVDGLENRVAVCTAHNQELQKKVQLLQKQNISLIEQLRKLQAIVKMSTLKASTTSTCVMVFLLSFCLIIFPSVNPFGGSTQQKESFTPSSEKYRLLIITVISRTLRSVPSENTDPTFYLETEDDPLVLVSEVVENTKAIFSGGQKNHTPDYERVEQSDSETGVSSNSSADFPSPAQAAEMTPGSPGGVGPLKEGSVDPVVATAVAYDVPGSKENWIDRSPPSVILQQHRSDEM</sequence>
<dbReference type="GO" id="GO:0000981">
    <property type="term" value="F:DNA-binding transcription factor activity, RNA polymerase II-specific"/>
    <property type="evidence" value="ECO:0007669"/>
    <property type="project" value="TreeGrafter"/>
</dbReference>
<evidence type="ECO:0000259" key="18">
    <source>
        <dbReference type="PROSITE" id="PS50217"/>
    </source>
</evidence>
<evidence type="ECO:0000256" key="13">
    <source>
        <dbReference type="ARBA" id="ARBA00023180"/>
    </source>
</evidence>
<dbReference type="InterPro" id="IPR046347">
    <property type="entry name" value="bZIP_sf"/>
</dbReference>
<comment type="subunit">
    <text evidence="3">Binds DNA as a dimer.</text>
</comment>
<keyword evidence="8" id="KW-0805">Transcription regulation</keyword>
<dbReference type="InterPro" id="IPR004827">
    <property type="entry name" value="bZIP"/>
</dbReference>
<dbReference type="Pfam" id="PF00170">
    <property type="entry name" value="bZIP_1"/>
    <property type="match status" value="1"/>
</dbReference>
<evidence type="ECO:0000256" key="1">
    <source>
        <dbReference type="ARBA" id="ARBA00004648"/>
    </source>
</evidence>
<dbReference type="CDD" id="cd14689">
    <property type="entry name" value="bZIP_CREB3"/>
    <property type="match status" value="1"/>
</dbReference>
<dbReference type="PANTHER" id="PTHR45996:SF4">
    <property type="entry name" value="CYCLIC AMP-RESPONSIVE ELEMENT-BINDING PROTEIN 3"/>
    <property type="match status" value="1"/>
</dbReference>
<dbReference type="STRING" id="48698.ENSPFOP00000008264"/>
<dbReference type="PROSITE" id="PS50217">
    <property type="entry name" value="BZIP"/>
    <property type="match status" value="1"/>
</dbReference>
<dbReference type="PROSITE" id="PS00036">
    <property type="entry name" value="BZIP_BASIC"/>
    <property type="match status" value="1"/>
</dbReference>
<keyword evidence="10" id="KW-0472">Membrane</keyword>
<feature type="region of interest" description="Disordered" evidence="17">
    <location>
        <begin position="395"/>
        <end position="449"/>
    </location>
</feature>
<dbReference type="SMART" id="SM00338">
    <property type="entry name" value="BRLZ"/>
    <property type="match status" value="1"/>
</dbReference>
<feature type="region of interest" description="Disordered" evidence="17">
    <location>
        <begin position="84"/>
        <end position="108"/>
    </location>
</feature>
<dbReference type="InterPro" id="IPR051381">
    <property type="entry name" value="CREB_ATF_subfamily"/>
</dbReference>
<dbReference type="Proteomes" id="UP000028760">
    <property type="component" value="Unassembled WGS sequence"/>
</dbReference>
<keyword evidence="6" id="KW-0735">Signal-anchor</keyword>
<keyword evidence="5" id="KW-0256">Endoplasmic reticulum</keyword>
<evidence type="ECO:0000256" key="17">
    <source>
        <dbReference type="SAM" id="MobiDB-lite"/>
    </source>
</evidence>
<feature type="compositionally biased region" description="Low complexity" evidence="17">
    <location>
        <begin position="90"/>
        <end position="100"/>
    </location>
</feature>
<comment type="function">
    <text evidence="15">Transcriptional activator. Binds the cAMP response element (CRE). Activates transcription through box-B element and CRE. Seems to function synergistically with atf6. Regulates FGF21 transcription.</text>
</comment>
<evidence type="ECO:0000256" key="5">
    <source>
        <dbReference type="ARBA" id="ARBA00022824"/>
    </source>
</evidence>
<dbReference type="eggNOG" id="KOG0709">
    <property type="taxonomic scope" value="Eukaryota"/>
</dbReference>
<proteinExistence type="inferred from homology"/>
<keyword evidence="11" id="KW-0010">Activator</keyword>
<evidence type="ECO:0000256" key="12">
    <source>
        <dbReference type="ARBA" id="ARBA00023163"/>
    </source>
</evidence>
<reference evidence="20" key="1">
    <citation type="submission" date="2013-10" db="EMBL/GenBank/DDBJ databases">
        <authorList>
            <person name="Schartl M."/>
            <person name="Warren W."/>
        </authorList>
    </citation>
    <scope>NUCLEOTIDE SEQUENCE [LARGE SCALE GENOMIC DNA]</scope>
    <source>
        <strain evidence="20">female</strain>
    </source>
</reference>
<evidence type="ECO:0000313" key="20">
    <source>
        <dbReference type="Proteomes" id="UP000028760"/>
    </source>
</evidence>
<keyword evidence="20" id="KW-1185">Reference proteome</keyword>
<evidence type="ECO:0000256" key="3">
    <source>
        <dbReference type="ARBA" id="ARBA00011195"/>
    </source>
</evidence>
<dbReference type="Gene3D" id="1.20.5.170">
    <property type="match status" value="1"/>
</dbReference>
<keyword evidence="14" id="KW-0539">Nucleus</keyword>
<keyword evidence="12" id="KW-0804">Transcription</keyword>
<dbReference type="PANTHER" id="PTHR45996">
    <property type="entry name" value="AGAP001464-PB"/>
    <property type="match status" value="1"/>
</dbReference>
<dbReference type="Ensembl" id="ENSPFOT00000008276.2">
    <property type="protein sequence ID" value="ENSPFOP00000008264.2"/>
    <property type="gene ID" value="ENSPFOG00000008299.2"/>
</dbReference>
<dbReference type="EMBL" id="AYCK01006982">
    <property type="status" value="NOT_ANNOTATED_CDS"/>
    <property type="molecule type" value="Genomic_DNA"/>
</dbReference>
<evidence type="ECO:0000256" key="7">
    <source>
        <dbReference type="ARBA" id="ARBA00022989"/>
    </source>
</evidence>
<evidence type="ECO:0000256" key="8">
    <source>
        <dbReference type="ARBA" id="ARBA00023015"/>
    </source>
</evidence>
<keyword evidence="16" id="KW-0175">Coiled coil</keyword>
<feature type="compositionally biased region" description="Basic and acidic residues" evidence="17">
    <location>
        <begin position="402"/>
        <end position="411"/>
    </location>
</feature>
<keyword evidence="4" id="KW-0812">Transmembrane</keyword>
<feature type="compositionally biased region" description="Polar residues" evidence="17">
    <location>
        <begin position="414"/>
        <end position="425"/>
    </location>
</feature>
<dbReference type="AlphaFoldDB" id="A0A087XR61"/>
<keyword evidence="9" id="KW-0238">DNA-binding</keyword>
<evidence type="ECO:0000256" key="6">
    <source>
        <dbReference type="ARBA" id="ARBA00022968"/>
    </source>
</evidence>
<dbReference type="SUPFAM" id="SSF57959">
    <property type="entry name" value="Leucine zipper domain"/>
    <property type="match status" value="1"/>
</dbReference>
<dbReference type="GO" id="GO:0005789">
    <property type="term" value="C:endoplasmic reticulum membrane"/>
    <property type="evidence" value="ECO:0007669"/>
    <property type="project" value="UniProtKB-SubCell"/>
</dbReference>